<evidence type="ECO:0000313" key="3">
    <source>
        <dbReference type="Proteomes" id="UP000250321"/>
    </source>
</evidence>
<proteinExistence type="predicted"/>
<gene>
    <name evidence="2" type="ORF">Pyn_12211</name>
</gene>
<comment type="caution">
    <text evidence="2">The sequence shown here is derived from an EMBL/GenBank/DDBJ whole genome shotgun (WGS) entry which is preliminary data.</text>
</comment>
<evidence type="ECO:0000256" key="1">
    <source>
        <dbReference type="SAM" id="MobiDB-lite"/>
    </source>
</evidence>
<feature type="compositionally biased region" description="Polar residues" evidence="1">
    <location>
        <begin position="124"/>
        <end position="140"/>
    </location>
</feature>
<feature type="compositionally biased region" description="Basic and acidic residues" evidence="1">
    <location>
        <begin position="145"/>
        <end position="157"/>
    </location>
</feature>
<dbReference type="AlphaFoldDB" id="A0A314ZSV9"/>
<evidence type="ECO:0000313" key="2">
    <source>
        <dbReference type="EMBL" id="PQQ20001.1"/>
    </source>
</evidence>
<reference evidence="2 3" key="1">
    <citation type="submission" date="2018-02" db="EMBL/GenBank/DDBJ databases">
        <title>Draft genome of wild Prunus yedoensis var. nudiflora.</title>
        <authorList>
            <person name="Baek S."/>
            <person name="Kim J.-H."/>
            <person name="Choi K."/>
            <person name="Kim G.-B."/>
            <person name="Cho A."/>
            <person name="Jang H."/>
            <person name="Shin C.-H."/>
            <person name="Yu H.-J."/>
            <person name="Mun J.-H."/>
        </authorList>
    </citation>
    <scope>NUCLEOTIDE SEQUENCE [LARGE SCALE GENOMIC DNA]</scope>
    <source>
        <strain evidence="3">cv. Jeju island</strain>
        <tissue evidence="2">Leaf</tissue>
    </source>
</reference>
<dbReference type="Proteomes" id="UP000250321">
    <property type="component" value="Unassembled WGS sequence"/>
</dbReference>
<feature type="compositionally biased region" description="Basic and acidic residues" evidence="1">
    <location>
        <begin position="93"/>
        <end position="122"/>
    </location>
</feature>
<accession>A0A314ZSV9</accession>
<organism evidence="2 3">
    <name type="scientific">Prunus yedoensis var. nudiflora</name>
    <dbReference type="NCBI Taxonomy" id="2094558"/>
    <lineage>
        <taxon>Eukaryota</taxon>
        <taxon>Viridiplantae</taxon>
        <taxon>Streptophyta</taxon>
        <taxon>Embryophyta</taxon>
        <taxon>Tracheophyta</taxon>
        <taxon>Spermatophyta</taxon>
        <taxon>Magnoliopsida</taxon>
        <taxon>eudicotyledons</taxon>
        <taxon>Gunneridae</taxon>
        <taxon>Pentapetalae</taxon>
        <taxon>rosids</taxon>
        <taxon>fabids</taxon>
        <taxon>Rosales</taxon>
        <taxon>Rosaceae</taxon>
        <taxon>Amygdaloideae</taxon>
        <taxon>Amygdaleae</taxon>
        <taxon>Prunus</taxon>
    </lineage>
</organism>
<name>A0A314ZSV9_PRUYE</name>
<feature type="region of interest" description="Disordered" evidence="1">
    <location>
        <begin position="72"/>
        <end position="157"/>
    </location>
</feature>
<sequence>MEELEKRFGAKLRLSEKERVGIRIDESESIDPLKGSQFTLVARVVTRKAVSRENFVGVFARLEAEEDMRGRRLRTNGRRSQTDSSADNMTRGVGHERRRRWESPRHREERESWSGDRRDRGRYNNWTGYNTASWEASSKSGALADRIRRTREGEERERRIREEAWNAGMLGRRDEQPLPDESSENVLQEFVYAGPQAQGRNASDLEETVIVSAENGEAIDLNVAIMEGVGGGVESIEGLEREVSVQMKRIDKMNKCTLLA</sequence>
<keyword evidence="3" id="KW-1185">Reference proteome</keyword>
<dbReference type="EMBL" id="PJQY01000048">
    <property type="protein sequence ID" value="PQQ20001.1"/>
    <property type="molecule type" value="Genomic_DNA"/>
</dbReference>
<protein>
    <submittedName>
        <fullName evidence="2">Uncharacterized protein</fullName>
    </submittedName>
</protein>